<feature type="transmembrane region" description="Helical" evidence="1">
    <location>
        <begin position="68"/>
        <end position="87"/>
    </location>
</feature>
<keyword evidence="1" id="KW-0812">Transmembrane</keyword>
<keyword evidence="1" id="KW-1133">Transmembrane helix</keyword>
<proteinExistence type="predicted"/>
<organism evidence="2 3">
    <name type="scientific">Flavobacterium lacus</name>
    <dbReference type="NCBI Taxonomy" id="1353778"/>
    <lineage>
        <taxon>Bacteria</taxon>
        <taxon>Pseudomonadati</taxon>
        <taxon>Bacteroidota</taxon>
        <taxon>Flavobacteriia</taxon>
        <taxon>Flavobacteriales</taxon>
        <taxon>Flavobacteriaceae</taxon>
        <taxon>Flavobacterium</taxon>
    </lineage>
</organism>
<dbReference type="EMBL" id="QLSV01000004">
    <property type="protein sequence ID" value="RAR48925.1"/>
    <property type="molecule type" value="Genomic_DNA"/>
</dbReference>
<dbReference type="RefSeq" id="WP_112085387.1">
    <property type="nucleotide sequence ID" value="NZ_QLSV01000004.1"/>
</dbReference>
<keyword evidence="1" id="KW-0472">Membrane</keyword>
<comment type="caution">
    <text evidence="2">The sequence shown here is derived from an EMBL/GenBank/DDBJ whole genome shotgun (WGS) entry which is preliminary data.</text>
</comment>
<feature type="transmembrane region" description="Helical" evidence="1">
    <location>
        <begin position="108"/>
        <end position="127"/>
    </location>
</feature>
<accession>A0A328WUF9</accession>
<evidence type="ECO:0000313" key="3">
    <source>
        <dbReference type="Proteomes" id="UP000249518"/>
    </source>
</evidence>
<protein>
    <submittedName>
        <fullName evidence="2">Uncharacterized protein</fullName>
    </submittedName>
</protein>
<keyword evidence="3" id="KW-1185">Reference proteome</keyword>
<sequence length="128" mass="15121">MKKNTLFTSILHYSYYRYYLHLKKQWNDDKSISEFNLGFGYTYSAGALSGLIIFSIDDFFGIEKYVNTLIIVSISLLTICSFFLPKIDFLENKYKDYDRTNKEWKIKGVLSFSLVFVPPILLILYMLF</sequence>
<evidence type="ECO:0000313" key="2">
    <source>
        <dbReference type="EMBL" id="RAR48925.1"/>
    </source>
</evidence>
<gene>
    <name evidence="2" type="ORF">B0I10_10461</name>
</gene>
<name>A0A328WUF9_9FLAO</name>
<feature type="transmembrane region" description="Helical" evidence="1">
    <location>
        <begin position="35"/>
        <end position="56"/>
    </location>
</feature>
<dbReference type="AlphaFoldDB" id="A0A328WUF9"/>
<dbReference type="Proteomes" id="UP000249518">
    <property type="component" value="Unassembled WGS sequence"/>
</dbReference>
<reference evidence="2 3" key="1">
    <citation type="submission" date="2018-06" db="EMBL/GenBank/DDBJ databases">
        <title>Genomic Encyclopedia of Type Strains, Phase III (KMG-III): the genomes of soil and plant-associated and newly described type strains.</title>
        <authorList>
            <person name="Whitman W."/>
        </authorList>
    </citation>
    <scope>NUCLEOTIDE SEQUENCE [LARGE SCALE GENOMIC DNA]</scope>
    <source>
        <strain evidence="2 3">CGMCC 1.12504</strain>
    </source>
</reference>
<evidence type="ECO:0000256" key="1">
    <source>
        <dbReference type="SAM" id="Phobius"/>
    </source>
</evidence>